<organism evidence="1 2">
    <name type="scientific">Elasticomyces elasticus</name>
    <dbReference type="NCBI Taxonomy" id="574655"/>
    <lineage>
        <taxon>Eukaryota</taxon>
        <taxon>Fungi</taxon>
        <taxon>Dikarya</taxon>
        <taxon>Ascomycota</taxon>
        <taxon>Pezizomycotina</taxon>
        <taxon>Dothideomycetes</taxon>
        <taxon>Dothideomycetidae</taxon>
        <taxon>Mycosphaerellales</taxon>
        <taxon>Teratosphaeriaceae</taxon>
        <taxon>Elasticomyces</taxon>
    </lineage>
</organism>
<name>A0AAN7VY34_9PEZI</name>
<accession>A0AAN7VY34</accession>
<evidence type="ECO:0000313" key="1">
    <source>
        <dbReference type="EMBL" id="KAK5695546.1"/>
    </source>
</evidence>
<dbReference type="AlphaFoldDB" id="A0AAN7VY34"/>
<proteinExistence type="predicted"/>
<reference evidence="1" key="1">
    <citation type="submission" date="2023-08" db="EMBL/GenBank/DDBJ databases">
        <title>Black Yeasts Isolated from many extreme environments.</title>
        <authorList>
            <person name="Coleine C."/>
            <person name="Stajich J.E."/>
            <person name="Selbmann L."/>
        </authorList>
    </citation>
    <scope>NUCLEOTIDE SEQUENCE</scope>
    <source>
        <strain evidence="1">CCFEE 5810</strain>
    </source>
</reference>
<protein>
    <submittedName>
        <fullName evidence="1">Uncharacterized protein</fullName>
    </submittedName>
</protein>
<sequence>MSNIGLKRKSKQQRGNESKEVVFMSKPRYMPFNAADRLGYELVHAIKKFNMSTMAPAFITPRQLGNSILLDAVANVLVQLSRHTCTITNTITTQAPILRSYGIVLRYAGAFVSSTDLRSKDETVTALTLLFLIDSLMKFYDSTWTGGAAHLQGALALFCSRTSTSHPPLAVRAALCCSDYYTFILPVYTEQVSPFEHEAWLDMDIPSLGQEPTALSRLRRISHKLNILLPRLIRDVRAFREGCADKETWMAARALSNKLVTLEDKESESWVLHEVQLVPTLDANDRAIVPYSFKFDTIQQLVDALDYWKNALASLESPCAVKFPMLVDTNTTQSHLDAEGHRLATNILMSWQDDRSRPPSGTLAMSHGVTVVRCYMQRLTNYRGVPRAVMEDWLYEAFKRSWLRGYCASKAEWDTWRVLDGGPLSTMMMRAGVGKGSR</sequence>
<comment type="caution">
    <text evidence="1">The sequence shown here is derived from an EMBL/GenBank/DDBJ whole genome shotgun (WGS) entry which is preliminary data.</text>
</comment>
<gene>
    <name evidence="1" type="ORF">LTR97_009056</name>
</gene>
<dbReference type="EMBL" id="JAVRQU010000014">
    <property type="protein sequence ID" value="KAK5695546.1"/>
    <property type="molecule type" value="Genomic_DNA"/>
</dbReference>
<dbReference type="Proteomes" id="UP001310594">
    <property type="component" value="Unassembled WGS sequence"/>
</dbReference>
<evidence type="ECO:0000313" key="2">
    <source>
        <dbReference type="Proteomes" id="UP001310594"/>
    </source>
</evidence>